<evidence type="ECO:0000256" key="2">
    <source>
        <dbReference type="SAM" id="Phobius"/>
    </source>
</evidence>
<keyword evidence="2" id="KW-0812">Transmembrane</keyword>
<organism evidence="3">
    <name type="scientific">Enterococcus faecium</name>
    <name type="common">Streptococcus faecium</name>
    <dbReference type="NCBI Taxonomy" id="1352"/>
    <lineage>
        <taxon>Bacteria</taxon>
        <taxon>Bacillati</taxon>
        <taxon>Bacillota</taxon>
        <taxon>Bacilli</taxon>
        <taxon>Lactobacillales</taxon>
        <taxon>Enterococcaceae</taxon>
        <taxon>Enterococcus</taxon>
    </lineage>
</organism>
<accession>A0A0N7IDC3</accession>
<geneLocation type="plasmid" evidence="3">
    <name>pRUM-like</name>
</geneLocation>
<feature type="region of interest" description="Disordered" evidence="1">
    <location>
        <begin position="41"/>
        <end position="61"/>
    </location>
</feature>
<reference evidence="3" key="1">
    <citation type="submission" date="2015-02" db="EMBL/GenBank/DDBJ databases">
        <title>Conjugative transfer of erythromycin and tetracycline resistance genes and macrophage killing by an ST17 Enterococcus faecium strain from coastal marine sediment.</title>
        <authorList>
            <person name="Di Sante L."/>
            <person name="Morroni G."/>
            <person name="Vignaroli C."/>
            <person name="Brenciani A."/>
        </authorList>
    </citation>
    <scope>NUCLEOTIDE SEQUENCE</scope>
    <source>
        <strain evidence="3">17i48 ST17</strain>
        <plasmid evidence="3">pRUM-like</plasmid>
    </source>
</reference>
<dbReference type="AlphaFoldDB" id="A0A0N7IDC3"/>
<name>A0A0N7IDC3_ENTFC</name>
<protein>
    <submittedName>
        <fullName evidence="3">Uncharacterized protein</fullName>
    </submittedName>
</protein>
<evidence type="ECO:0000256" key="1">
    <source>
        <dbReference type="SAM" id="MobiDB-lite"/>
    </source>
</evidence>
<keyword evidence="2" id="KW-0472">Membrane</keyword>
<proteinExistence type="predicted"/>
<feature type="transmembrane region" description="Helical" evidence="2">
    <location>
        <begin position="15"/>
        <end position="32"/>
    </location>
</feature>
<dbReference type="EMBL" id="KP842560">
    <property type="protein sequence ID" value="ALJ52096.1"/>
    <property type="molecule type" value="Genomic_DNA"/>
</dbReference>
<keyword evidence="2" id="KW-1133">Transmembrane helix</keyword>
<keyword evidence="3" id="KW-0614">Plasmid</keyword>
<evidence type="ECO:0000313" key="3">
    <source>
        <dbReference type="EMBL" id="ALJ52096.1"/>
    </source>
</evidence>
<sequence>MWFGKHWLCYPLRSSTPYLMGLYPIPFMFLLTQKMSGKMLATHSSKPNSKSKQKQPKMWLL</sequence>